<protein>
    <submittedName>
        <fullName evidence="5">Helix-turn-helix domain-containing protein</fullName>
    </submittedName>
</protein>
<sequence>MTYQTINTFLTDSARSPIIHSRPTGSFNVFRREDFTCGTYLPSNRRDFYKISLITKGNGLLSYADKSIMITGHALVFSNPNIPYAWEAATTEQAGYFCVFTNDFIYPGNARSVAESPLFKLDGTPVFLLDQAQSTHLGDLFERMLSEHQTDYALKDQVLYNYVQLVIHEALKLQPTDGFVRQFGAAERITSLFLKLLEHQFPIDSKLHTLPLRFAKQYAYQLSLHINHLNRAVKEVTGKSTTQLIAERITAEAKALLRHTDWNVAEIAYCLGFEDPAYFTNFIRKHTRQPPSALRRG</sequence>
<evidence type="ECO:0000313" key="6">
    <source>
        <dbReference type="Proteomes" id="UP000612233"/>
    </source>
</evidence>
<feature type="domain" description="HTH araC/xylS-type" evidence="4">
    <location>
        <begin position="216"/>
        <end position="297"/>
    </location>
</feature>
<dbReference type="GO" id="GO:0043565">
    <property type="term" value="F:sequence-specific DNA binding"/>
    <property type="evidence" value="ECO:0007669"/>
    <property type="project" value="InterPro"/>
</dbReference>
<dbReference type="SUPFAM" id="SSF51215">
    <property type="entry name" value="Regulatory protein AraC"/>
    <property type="match status" value="1"/>
</dbReference>
<comment type="caution">
    <text evidence="5">The sequence shown here is derived from an EMBL/GenBank/DDBJ whole genome shotgun (WGS) entry which is preliminary data.</text>
</comment>
<proteinExistence type="predicted"/>
<dbReference type="EMBL" id="JACXAD010000023">
    <property type="protein sequence ID" value="MBD2769747.1"/>
    <property type="molecule type" value="Genomic_DNA"/>
</dbReference>
<dbReference type="Pfam" id="PF12833">
    <property type="entry name" value="HTH_18"/>
    <property type="match status" value="1"/>
</dbReference>
<name>A0A927BF70_9BACT</name>
<evidence type="ECO:0000256" key="3">
    <source>
        <dbReference type="ARBA" id="ARBA00023163"/>
    </source>
</evidence>
<dbReference type="PANTHER" id="PTHR43280:SF32">
    <property type="entry name" value="TRANSCRIPTIONAL REGULATORY PROTEIN"/>
    <property type="match status" value="1"/>
</dbReference>
<dbReference type="SUPFAM" id="SSF46689">
    <property type="entry name" value="Homeodomain-like"/>
    <property type="match status" value="1"/>
</dbReference>
<keyword evidence="3" id="KW-0804">Transcription</keyword>
<dbReference type="SMART" id="SM00342">
    <property type="entry name" value="HTH_ARAC"/>
    <property type="match status" value="1"/>
</dbReference>
<dbReference type="PANTHER" id="PTHR43280">
    <property type="entry name" value="ARAC-FAMILY TRANSCRIPTIONAL REGULATOR"/>
    <property type="match status" value="1"/>
</dbReference>
<keyword evidence="2" id="KW-0238">DNA-binding</keyword>
<dbReference type="InterPro" id="IPR037923">
    <property type="entry name" value="HTH-like"/>
</dbReference>
<dbReference type="PROSITE" id="PS01124">
    <property type="entry name" value="HTH_ARAC_FAMILY_2"/>
    <property type="match status" value="1"/>
</dbReference>
<dbReference type="AlphaFoldDB" id="A0A927BF70"/>
<evidence type="ECO:0000259" key="4">
    <source>
        <dbReference type="PROSITE" id="PS01124"/>
    </source>
</evidence>
<dbReference type="Proteomes" id="UP000612233">
    <property type="component" value="Unassembled WGS sequence"/>
</dbReference>
<keyword evidence="1" id="KW-0805">Transcription regulation</keyword>
<evidence type="ECO:0000313" key="5">
    <source>
        <dbReference type="EMBL" id="MBD2769747.1"/>
    </source>
</evidence>
<keyword evidence="6" id="KW-1185">Reference proteome</keyword>
<organism evidence="5 6">
    <name type="scientific">Hymenobacter montanus</name>
    <dbReference type="NCBI Taxonomy" id="2771359"/>
    <lineage>
        <taxon>Bacteria</taxon>
        <taxon>Pseudomonadati</taxon>
        <taxon>Bacteroidota</taxon>
        <taxon>Cytophagia</taxon>
        <taxon>Cytophagales</taxon>
        <taxon>Hymenobacteraceae</taxon>
        <taxon>Hymenobacter</taxon>
    </lineage>
</organism>
<gene>
    <name evidence="5" type="ORF">IC235_17795</name>
</gene>
<evidence type="ECO:0000256" key="2">
    <source>
        <dbReference type="ARBA" id="ARBA00023125"/>
    </source>
</evidence>
<dbReference type="InterPro" id="IPR018060">
    <property type="entry name" value="HTH_AraC"/>
</dbReference>
<dbReference type="Gene3D" id="1.10.10.60">
    <property type="entry name" value="Homeodomain-like"/>
    <property type="match status" value="1"/>
</dbReference>
<accession>A0A927BF70</accession>
<evidence type="ECO:0000256" key="1">
    <source>
        <dbReference type="ARBA" id="ARBA00023015"/>
    </source>
</evidence>
<dbReference type="InterPro" id="IPR003313">
    <property type="entry name" value="AraC-bd"/>
</dbReference>
<reference evidence="5" key="1">
    <citation type="submission" date="2020-09" db="EMBL/GenBank/DDBJ databases">
        <authorList>
            <person name="Kim M.K."/>
        </authorList>
    </citation>
    <scope>NUCLEOTIDE SEQUENCE</scope>
    <source>
        <strain evidence="5">BT664</strain>
    </source>
</reference>
<dbReference type="GO" id="GO:0003700">
    <property type="term" value="F:DNA-binding transcription factor activity"/>
    <property type="evidence" value="ECO:0007669"/>
    <property type="project" value="InterPro"/>
</dbReference>
<dbReference type="InterPro" id="IPR009057">
    <property type="entry name" value="Homeodomain-like_sf"/>
</dbReference>
<dbReference type="Pfam" id="PF02311">
    <property type="entry name" value="AraC_binding"/>
    <property type="match status" value="1"/>
</dbReference>